<dbReference type="Proteomes" id="UP000324222">
    <property type="component" value="Unassembled WGS sequence"/>
</dbReference>
<accession>A0A5B7FU44</accession>
<gene>
    <name evidence="1" type="ORF">E2C01_044838</name>
</gene>
<dbReference type="AlphaFoldDB" id="A0A5B7FU44"/>
<organism evidence="1 2">
    <name type="scientific">Portunus trituberculatus</name>
    <name type="common">Swimming crab</name>
    <name type="synonym">Neptunus trituberculatus</name>
    <dbReference type="NCBI Taxonomy" id="210409"/>
    <lineage>
        <taxon>Eukaryota</taxon>
        <taxon>Metazoa</taxon>
        <taxon>Ecdysozoa</taxon>
        <taxon>Arthropoda</taxon>
        <taxon>Crustacea</taxon>
        <taxon>Multicrustacea</taxon>
        <taxon>Malacostraca</taxon>
        <taxon>Eumalacostraca</taxon>
        <taxon>Eucarida</taxon>
        <taxon>Decapoda</taxon>
        <taxon>Pleocyemata</taxon>
        <taxon>Brachyura</taxon>
        <taxon>Eubrachyura</taxon>
        <taxon>Portunoidea</taxon>
        <taxon>Portunidae</taxon>
        <taxon>Portuninae</taxon>
        <taxon>Portunus</taxon>
    </lineage>
</organism>
<dbReference type="EMBL" id="VSRR010009872">
    <property type="protein sequence ID" value="MPC51001.1"/>
    <property type="molecule type" value="Genomic_DNA"/>
</dbReference>
<sequence length="98" mass="11245">MRSFVNPAQSDSPLVDRNMVFLNPEWLREGLGGLVINLKFPVIPLNKPPQECFVQPELHVRHRLSWLLLLLCPSIPPVDYRVLALAPCNWRCCSLMKP</sequence>
<reference evidence="1 2" key="1">
    <citation type="submission" date="2019-05" db="EMBL/GenBank/DDBJ databases">
        <title>Another draft genome of Portunus trituberculatus and its Hox gene families provides insights of decapod evolution.</title>
        <authorList>
            <person name="Jeong J.-H."/>
            <person name="Song I."/>
            <person name="Kim S."/>
            <person name="Choi T."/>
            <person name="Kim D."/>
            <person name="Ryu S."/>
            <person name="Kim W."/>
        </authorList>
    </citation>
    <scope>NUCLEOTIDE SEQUENCE [LARGE SCALE GENOMIC DNA]</scope>
    <source>
        <tissue evidence="1">Muscle</tissue>
    </source>
</reference>
<proteinExistence type="predicted"/>
<comment type="caution">
    <text evidence="1">The sequence shown here is derived from an EMBL/GenBank/DDBJ whole genome shotgun (WGS) entry which is preliminary data.</text>
</comment>
<name>A0A5B7FU44_PORTR</name>
<protein>
    <submittedName>
        <fullName evidence="1">Uncharacterized protein</fullName>
    </submittedName>
</protein>
<evidence type="ECO:0000313" key="1">
    <source>
        <dbReference type="EMBL" id="MPC51001.1"/>
    </source>
</evidence>
<keyword evidence="2" id="KW-1185">Reference proteome</keyword>
<evidence type="ECO:0000313" key="2">
    <source>
        <dbReference type="Proteomes" id="UP000324222"/>
    </source>
</evidence>